<sequence>ILGIFSIFIISIVEIKEVYDEHNYKKEIRLVRLREVLNEGAKVQPKDDTQNRYLANEEILCKKKSSFFKLKYFSDGWNLLDILSIILLTTSLATHLVDIVNHSEKNARDHIRVTSITVIVLSFRLLKTARVLWKPFGRLVMTLYFIVKDIVVWATVFIIILLPFTTCFYILYGNGLTVDCDSVSQTCSAENKTVVSGMEDYSKAIFFLYTATFGAGDFPYEQYTELDDQITDFLIGFYIGATSLILLNIFIAMLSSTFERVHDTSNGIFLIERAKEIIQLELSLPEKWRIEKIKTLRKKKIKSKYSPKDIRDEASSLKPLIESLNILNKKYENMNMNINYIQNKYINQGITFKKFDASVEKLIKLQEDIRKSQVDVLYLRDNGTNV</sequence>
<feature type="transmembrane region" description="Helical" evidence="6">
    <location>
        <begin position="79"/>
        <end position="99"/>
    </location>
</feature>
<evidence type="ECO:0000256" key="4">
    <source>
        <dbReference type="ARBA" id="ARBA00022989"/>
    </source>
</evidence>
<dbReference type="Proteomes" id="UP000663879">
    <property type="component" value="Unassembled WGS sequence"/>
</dbReference>
<dbReference type="PANTHER" id="PTHR10582:SF33">
    <property type="entry name" value="TRANSIENT RECEPTOR POTENTIAL CHANNEL PYREXIA"/>
    <property type="match status" value="1"/>
</dbReference>
<dbReference type="GO" id="GO:0005886">
    <property type="term" value="C:plasma membrane"/>
    <property type="evidence" value="ECO:0007669"/>
    <property type="project" value="TreeGrafter"/>
</dbReference>
<evidence type="ECO:0000313" key="9">
    <source>
        <dbReference type="Proteomes" id="UP000663879"/>
    </source>
</evidence>
<keyword evidence="3" id="KW-0677">Repeat</keyword>
<evidence type="ECO:0000256" key="6">
    <source>
        <dbReference type="SAM" id="Phobius"/>
    </source>
</evidence>
<dbReference type="InterPro" id="IPR024862">
    <property type="entry name" value="TRPV"/>
</dbReference>
<dbReference type="AlphaFoldDB" id="A0A813ZEU5"/>
<dbReference type="InterPro" id="IPR005821">
    <property type="entry name" value="Ion_trans_dom"/>
</dbReference>
<dbReference type="OrthoDB" id="194358at2759"/>
<evidence type="ECO:0000259" key="7">
    <source>
        <dbReference type="Pfam" id="PF00520"/>
    </source>
</evidence>
<dbReference type="PANTHER" id="PTHR10582">
    <property type="entry name" value="TRANSIENT RECEPTOR POTENTIAL ION CHANNEL PROTEIN"/>
    <property type="match status" value="1"/>
</dbReference>
<accession>A0A813ZEU5</accession>
<dbReference type="GO" id="GO:0005262">
    <property type="term" value="F:calcium channel activity"/>
    <property type="evidence" value="ECO:0007669"/>
    <property type="project" value="TreeGrafter"/>
</dbReference>
<evidence type="ECO:0000256" key="2">
    <source>
        <dbReference type="ARBA" id="ARBA00022692"/>
    </source>
</evidence>
<dbReference type="EMBL" id="CAJNOC010001898">
    <property type="protein sequence ID" value="CAF0899201.1"/>
    <property type="molecule type" value="Genomic_DNA"/>
</dbReference>
<feature type="non-terminal residue" evidence="8">
    <location>
        <position position="1"/>
    </location>
</feature>
<keyword evidence="9" id="KW-1185">Reference proteome</keyword>
<evidence type="ECO:0000256" key="1">
    <source>
        <dbReference type="ARBA" id="ARBA00004141"/>
    </source>
</evidence>
<keyword evidence="4 6" id="KW-1133">Transmembrane helix</keyword>
<evidence type="ECO:0000313" key="8">
    <source>
        <dbReference type="EMBL" id="CAF0899201.1"/>
    </source>
</evidence>
<dbReference type="InterPro" id="IPR027359">
    <property type="entry name" value="Volt_channel_dom_sf"/>
</dbReference>
<dbReference type="Pfam" id="PF00520">
    <property type="entry name" value="Ion_trans"/>
    <property type="match status" value="1"/>
</dbReference>
<evidence type="ECO:0000256" key="3">
    <source>
        <dbReference type="ARBA" id="ARBA00022737"/>
    </source>
</evidence>
<keyword evidence="2 6" id="KW-0812">Transmembrane</keyword>
<feature type="transmembrane region" description="Helical" evidence="6">
    <location>
        <begin position="150"/>
        <end position="172"/>
    </location>
</feature>
<feature type="domain" description="Ion transport" evidence="7">
    <location>
        <begin position="64"/>
        <end position="264"/>
    </location>
</feature>
<keyword evidence="5 6" id="KW-0472">Membrane</keyword>
<dbReference type="GO" id="GO:0098703">
    <property type="term" value="P:calcium ion import across plasma membrane"/>
    <property type="evidence" value="ECO:0007669"/>
    <property type="project" value="TreeGrafter"/>
</dbReference>
<comment type="caution">
    <text evidence="8">The sequence shown here is derived from an EMBL/GenBank/DDBJ whole genome shotgun (WGS) entry which is preliminary data.</text>
</comment>
<organism evidence="8 9">
    <name type="scientific">Brachionus calyciflorus</name>
    <dbReference type="NCBI Taxonomy" id="104777"/>
    <lineage>
        <taxon>Eukaryota</taxon>
        <taxon>Metazoa</taxon>
        <taxon>Spiralia</taxon>
        <taxon>Gnathifera</taxon>
        <taxon>Rotifera</taxon>
        <taxon>Eurotatoria</taxon>
        <taxon>Monogononta</taxon>
        <taxon>Pseudotrocha</taxon>
        <taxon>Ploima</taxon>
        <taxon>Brachionidae</taxon>
        <taxon>Brachionus</taxon>
    </lineage>
</organism>
<proteinExistence type="predicted"/>
<reference evidence="8" key="1">
    <citation type="submission" date="2021-02" db="EMBL/GenBank/DDBJ databases">
        <authorList>
            <person name="Nowell W R."/>
        </authorList>
    </citation>
    <scope>NUCLEOTIDE SEQUENCE</scope>
    <source>
        <strain evidence="8">Ploen Becks lab</strain>
    </source>
</reference>
<dbReference type="SUPFAM" id="SSF81324">
    <property type="entry name" value="Voltage-gated potassium channels"/>
    <property type="match status" value="1"/>
</dbReference>
<evidence type="ECO:0000256" key="5">
    <source>
        <dbReference type="ARBA" id="ARBA00023136"/>
    </source>
</evidence>
<protein>
    <recommendedName>
        <fullName evidence="7">Ion transport domain-containing protein</fullName>
    </recommendedName>
</protein>
<gene>
    <name evidence="8" type="ORF">OXX778_LOCUS11311</name>
</gene>
<feature type="transmembrane region" description="Helical" evidence="6">
    <location>
        <begin position="233"/>
        <end position="254"/>
    </location>
</feature>
<dbReference type="Gene3D" id="1.20.120.350">
    <property type="entry name" value="Voltage-gated potassium channels. Chain C"/>
    <property type="match status" value="1"/>
</dbReference>
<name>A0A813ZEU5_9BILA</name>
<comment type="subcellular location">
    <subcellularLocation>
        <location evidence="1">Membrane</location>
        <topology evidence="1">Multi-pass membrane protein</topology>
    </subcellularLocation>
</comment>